<dbReference type="AlphaFoldDB" id="A0A2G7G8Y6"/>
<name>A0A2G7G8Y6_9EURO</name>
<protein>
    <submittedName>
        <fullName evidence="1">Uncharacterized protein</fullName>
    </submittedName>
</protein>
<organism evidence="1 2">
    <name type="scientific">Aspergillus arachidicola</name>
    <dbReference type="NCBI Taxonomy" id="656916"/>
    <lineage>
        <taxon>Eukaryota</taxon>
        <taxon>Fungi</taxon>
        <taxon>Dikarya</taxon>
        <taxon>Ascomycota</taxon>
        <taxon>Pezizomycotina</taxon>
        <taxon>Eurotiomycetes</taxon>
        <taxon>Eurotiomycetidae</taxon>
        <taxon>Eurotiales</taxon>
        <taxon>Aspergillaceae</taxon>
        <taxon>Aspergillus</taxon>
        <taxon>Aspergillus subgen. Circumdati</taxon>
    </lineage>
</organism>
<accession>A0A2G7G8Y6</accession>
<dbReference type="Proteomes" id="UP000231358">
    <property type="component" value="Unassembled WGS sequence"/>
</dbReference>
<reference evidence="1 2" key="1">
    <citation type="submission" date="2017-05" db="EMBL/GenBank/DDBJ databases">
        <title>Genome sequence for an aflatoxigenic pathogen of Argentinian peanut, Aspergillus arachidicola.</title>
        <authorList>
            <person name="Moore G."/>
            <person name="Beltz S.B."/>
            <person name="Mack B.M."/>
        </authorList>
    </citation>
    <scope>NUCLEOTIDE SEQUENCE [LARGE SCALE GENOMIC DNA]</scope>
    <source>
        <strain evidence="1 2">CBS 117610</strain>
    </source>
</reference>
<proteinExistence type="predicted"/>
<evidence type="ECO:0000313" key="1">
    <source>
        <dbReference type="EMBL" id="PIG89282.1"/>
    </source>
</evidence>
<evidence type="ECO:0000313" key="2">
    <source>
        <dbReference type="Proteomes" id="UP000231358"/>
    </source>
</evidence>
<keyword evidence="2" id="KW-1185">Reference proteome</keyword>
<comment type="caution">
    <text evidence="1">The sequence shown here is derived from an EMBL/GenBank/DDBJ whole genome shotgun (WGS) entry which is preliminary data.</text>
</comment>
<gene>
    <name evidence="1" type="ORF">AARAC_007488</name>
</gene>
<sequence>MEMEIAKKNNDIHLLTERVNSLVFQSDPLNDDYARRTMNRLGYSLDTWVNSQFRDEGRLDGLTAASLSPASVAGNWRSATSIAIQSLSTEYLQATCDSLCETVELAFSKFATSKKEGRVRKLRRLVEQCIEFKQRLEGQENCYFFFSTSPGERYNAQQMQCIAVFQGE</sequence>
<dbReference type="EMBL" id="NEXV01000069">
    <property type="protein sequence ID" value="PIG89282.1"/>
    <property type="molecule type" value="Genomic_DNA"/>
</dbReference>